<keyword evidence="1" id="KW-1133">Transmembrane helix</keyword>
<organism evidence="2 3">
    <name type="scientific">Candidatus Nitrosotenuis uzonensis</name>
    <dbReference type="NCBI Taxonomy" id="1407055"/>
    <lineage>
        <taxon>Archaea</taxon>
        <taxon>Nitrososphaerota</taxon>
        <taxon>Candidatus Nitrosotenuis</taxon>
    </lineage>
</organism>
<proteinExistence type="predicted"/>
<keyword evidence="1" id="KW-0812">Transmembrane</keyword>
<feature type="transmembrane region" description="Helical" evidence="1">
    <location>
        <begin position="341"/>
        <end position="360"/>
    </location>
</feature>
<accession>V6ATB1</accession>
<evidence type="ECO:0000313" key="2">
    <source>
        <dbReference type="EMBL" id="CDI05663.1"/>
    </source>
</evidence>
<dbReference type="Proteomes" id="UP000018159">
    <property type="component" value="Unassembled WGS sequence"/>
</dbReference>
<evidence type="ECO:0000256" key="1">
    <source>
        <dbReference type="SAM" id="Phobius"/>
    </source>
</evidence>
<keyword evidence="3" id="KW-1185">Reference proteome</keyword>
<evidence type="ECO:0008006" key="4">
    <source>
        <dbReference type="Google" id="ProtNLM"/>
    </source>
</evidence>
<comment type="caution">
    <text evidence="2">The sequence shown here is derived from an EMBL/GenBank/DDBJ whole genome shotgun (WGS) entry which is preliminary data.</text>
</comment>
<dbReference type="EMBL" id="CBTY010000008">
    <property type="protein sequence ID" value="CDI05663.1"/>
    <property type="molecule type" value="Genomic_DNA"/>
</dbReference>
<keyword evidence="1" id="KW-0472">Membrane</keyword>
<dbReference type="OrthoDB" id="12289at2157"/>
<protein>
    <recommendedName>
        <fullName evidence="4">PEFG-CTERM sorting domain-containing protein</fullName>
    </recommendedName>
</protein>
<name>V6ATB1_9ARCH</name>
<evidence type="ECO:0000313" key="3">
    <source>
        <dbReference type="Proteomes" id="UP000018159"/>
    </source>
</evidence>
<reference evidence="2 3" key="1">
    <citation type="journal article" date="2013" name="PLoS ONE">
        <title>Enrichment and Genome Sequence of the Group I.1a Ammonia-Oxidizing Archaeon ?Ca. Nitrosotenuis uzonensis? Representing a Clade Globally.</title>
        <authorList>
            <person name="Lebedeva E.V."/>
            <person name="Hatzenpichler R."/>
            <person name="Pelletier E."/>
            <person name="Schuster N."/>
            <person name="Hauzmayer S."/>
            <person name="Bulaev A."/>
            <person name="Grigor'eva N.V."/>
            <person name="Galushko A."/>
            <person name="Schmid M."/>
            <person name="Palatinszky M."/>
            <person name="Le Paslier D."/>
            <person name="Daims H."/>
            <person name="Wagner M."/>
        </authorList>
    </citation>
    <scope>NUCLEOTIDE SEQUENCE [LARGE SCALE GENOMIC DNA]</scope>
    <source>
        <strain evidence="2 3">N4</strain>
    </source>
</reference>
<sequence length="371" mass="41315">MVRVLAISGLVVLLTALSIMQHVDADEDDAKLEFAGYIEETLGHFWALEKNLNEKNAELALVHATHPIAELYDLMKPHLKEADIAFDEKVQKTLLELGKKTGSDVTREEAQVAINEAKSIIEEARNLVIGPELSNNVVFKAGLMIGLLETSIGEYEEAVMNNQIQEMAEFQDGSAFVWRSQQIFNTIKDNLEKHDSDEIEAMYADLWSAYNTKDDPEHVATLANGIINEVGAATGAKIEDVDLLVYVDNIRALLAETKVKYAEGDKDEALRLATKAYLDNYEFLEPTLADIDKDLMEEIEIMLREDLRAMMRNNAPSEQVNQHIDLIFAKMDNVAQVIPEFGALALVILTTGIIGMIVLISKSKGLLTLKI</sequence>
<dbReference type="STRING" id="1407055.NITUZ_30355"/>
<dbReference type="AlphaFoldDB" id="V6ATB1"/>
<gene>
    <name evidence="2" type="ORF">NITUZ_30355</name>
</gene>